<dbReference type="InterPro" id="IPR027417">
    <property type="entry name" value="P-loop_NTPase"/>
</dbReference>
<keyword evidence="11" id="KW-1185">Reference proteome</keyword>
<dbReference type="PROSITE" id="PS50005">
    <property type="entry name" value="TPR"/>
    <property type="match status" value="1"/>
</dbReference>
<dbReference type="Pfam" id="PF03704">
    <property type="entry name" value="BTAD"/>
    <property type="match status" value="1"/>
</dbReference>
<sequence>MEILLLGPVELAVEGQIFELASDKVRCLMAALALEAGRPIARDILMERLWDGDPPQNKDRLYSHVSRARRQLREAAALEREARAASGPGTTAETPVTGGTPAPFIDRRAHTYILMAAPDSIDRLRFRQLCKQAQAALANGSDERVVELLTRAKALWRSEPLAGLPGLWPARMRRVLQEEYLSAVVTGSAAALRLGRFEELVGELSELVERHPGDEQLAGHLILACHGSDRHSEAVRLYQRVSQRLRSRLGTGPGTALSRIYEGVVAGRPVWDLVREAVPSTSSGTGVASSRTRDGAVHNSSAPVERRSTTGGPTSEAPGRVSAPGGSDSNKTDADHSTTRGPQSLVPRERATESGAEPPPNIPRPRMLPRQTALEGRQAELEELTSAMQAAHGQGAPAKLVTVSGMPGVGKTALAVRAAAQLAEDFPHGELYVDLRGHDGSKDPLKPETALGILLRGLGAPAETVPVDVDECAAVWRAMLVSRRCVVVLDDAADTAQVTPMLPGESASAMVITSRRSLAGLSDAYSLTLEALPQKHAIGLFRRLVGEDRTRDIGLVARIVRLCGYLPLAIELVAMRFRGRPTWKLSTLSERLARSPGRLDELRDMDDQRGVIRAFSLSYRTLGLAERRAFRLLSLHPGSGFSAEAAAALLDLALPQTERLLEALLSCHLLQETAPNRHRFHDLLAEYASLLAEREESSTERDRAVTRLTSFFTMAADQAERLAYPHRLAPAVPHQVPPGPLPFEPTAKEAQAWFEIECGALLHLERQAHGHGRQYQAAVLAQYLTAFLREECHWADAKAVASRSLEHWRSGDQRAALCRSLLSLTALHARLGEYAEADAVGGEALALARSLQDRDAEAETLRELGVLRWYAGDNSAALRHFEMALEIRNAAGQAWEQVRLENNIAMTLVHMGEKRTAQEYFQRAIAGFREVGDSRSLGVALGNSGSLYIETADLVSARASLEEALPLLRSTGSLYELSVANMSLGFLYVESGDAEAAIAVYRQSLVSFRALNDRRNQSSALNGLGSAYRVAGRYADAIECHRHALDIAIEIGAAHEQTVAYRGLGEVEAGAGGGETAADHLRAAIALADRTHDLHEAALARRLLAEVQQSFELSIGPNAQA</sequence>
<dbReference type="PRINTS" id="PR00364">
    <property type="entry name" value="DISEASERSIST"/>
</dbReference>
<dbReference type="InterPro" id="IPR005158">
    <property type="entry name" value="BTAD"/>
</dbReference>
<evidence type="ECO:0000313" key="10">
    <source>
        <dbReference type="EMBL" id="GHH69188.1"/>
    </source>
</evidence>
<dbReference type="GO" id="GO:0003677">
    <property type="term" value="F:DNA binding"/>
    <property type="evidence" value="ECO:0007669"/>
    <property type="project" value="UniProtKB-UniRule"/>
</dbReference>
<feature type="compositionally biased region" description="Polar residues" evidence="8">
    <location>
        <begin position="279"/>
        <end position="290"/>
    </location>
</feature>
<dbReference type="Proteomes" id="UP000603708">
    <property type="component" value="Unassembled WGS sequence"/>
</dbReference>
<evidence type="ECO:0000256" key="4">
    <source>
        <dbReference type="ARBA" id="ARBA00023125"/>
    </source>
</evidence>
<dbReference type="SMART" id="SM00028">
    <property type="entry name" value="TPR"/>
    <property type="match status" value="7"/>
</dbReference>
<dbReference type="InterPro" id="IPR051677">
    <property type="entry name" value="AfsR-DnrI-RedD_regulator"/>
</dbReference>
<dbReference type="GO" id="GO:0043531">
    <property type="term" value="F:ADP binding"/>
    <property type="evidence" value="ECO:0007669"/>
    <property type="project" value="InterPro"/>
</dbReference>
<dbReference type="SUPFAM" id="SSF46894">
    <property type="entry name" value="C-terminal effector domain of the bipartite response regulators"/>
    <property type="match status" value="1"/>
</dbReference>
<accession>A0A919FN66</accession>
<dbReference type="SMART" id="SM01043">
    <property type="entry name" value="BTAD"/>
    <property type="match status" value="1"/>
</dbReference>
<keyword evidence="4 7" id="KW-0238">DNA-binding</keyword>
<evidence type="ECO:0000256" key="3">
    <source>
        <dbReference type="ARBA" id="ARBA00023015"/>
    </source>
</evidence>
<keyword evidence="6" id="KW-0802">TPR repeat</keyword>
<keyword evidence="2" id="KW-0902">Two-component regulatory system</keyword>
<evidence type="ECO:0000256" key="2">
    <source>
        <dbReference type="ARBA" id="ARBA00023012"/>
    </source>
</evidence>
<evidence type="ECO:0000256" key="7">
    <source>
        <dbReference type="PROSITE-ProRule" id="PRU01091"/>
    </source>
</evidence>
<dbReference type="Gene3D" id="3.40.50.300">
    <property type="entry name" value="P-loop containing nucleotide triphosphate hydrolases"/>
    <property type="match status" value="1"/>
</dbReference>
<evidence type="ECO:0000313" key="11">
    <source>
        <dbReference type="Proteomes" id="UP000603708"/>
    </source>
</evidence>
<evidence type="ECO:0000256" key="6">
    <source>
        <dbReference type="PROSITE-ProRule" id="PRU00339"/>
    </source>
</evidence>
<evidence type="ECO:0000256" key="1">
    <source>
        <dbReference type="ARBA" id="ARBA00005820"/>
    </source>
</evidence>
<evidence type="ECO:0000256" key="8">
    <source>
        <dbReference type="SAM" id="MobiDB-lite"/>
    </source>
</evidence>
<evidence type="ECO:0000256" key="5">
    <source>
        <dbReference type="ARBA" id="ARBA00023163"/>
    </source>
</evidence>
<gene>
    <name evidence="10" type="ORF">GCM10018793_01260</name>
</gene>
<name>A0A919FN66_9ACTN</name>
<dbReference type="InterPro" id="IPR002182">
    <property type="entry name" value="NB-ARC"/>
</dbReference>
<dbReference type="CDD" id="cd15831">
    <property type="entry name" value="BTAD"/>
    <property type="match status" value="1"/>
</dbReference>
<evidence type="ECO:0000259" key="9">
    <source>
        <dbReference type="PROSITE" id="PS51755"/>
    </source>
</evidence>
<proteinExistence type="inferred from homology"/>
<dbReference type="Gene3D" id="1.25.40.10">
    <property type="entry name" value="Tetratricopeptide repeat domain"/>
    <property type="match status" value="3"/>
</dbReference>
<dbReference type="PANTHER" id="PTHR35807:SF1">
    <property type="entry name" value="TRANSCRIPTIONAL REGULATOR REDD"/>
    <property type="match status" value="1"/>
</dbReference>
<dbReference type="InterPro" id="IPR011990">
    <property type="entry name" value="TPR-like_helical_dom_sf"/>
</dbReference>
<dbReference type="GO" id="GO:0006355">
    <property type="term" value="P:regulation of DNA-templated transcription"/>
    <property type="evidence" value="ECO:0007669"/>
    <property type="project" value="InterPro"/>
</dbReference>
<reference evidence="10" key="1">
    <citation type="journal article" date="2014" name="Int. J. Syst. Evol. Microbiol.">
        <title>Complete genome sequence of Corynebacterium casei LMG S-19264T (=DSM 44701T), isolated from a smear-ripened cheese.</title>
        <authorList>
            <consortium name="US DOE Joint Genome Institute (JGI-PGF)"/>
            <person name="Walter F."/>
            <person name="Albersmeier A."/>
            <person name="Kalinowski J."/>
            <person name="Ruckert C."/>
        </authorList>
    </citation>
    <scope>NUCLEOTIDE SEQUENCE</scope>
    <source>
        <strain evidence="10">JCM 5069</strain>
    </source>
</reference>
<dbReference type="GO" id="GO:0000160">
    <property type="term" value="P:phosphorelay signal transduction system"/>
    <property type="evidence" value="ECO:0007669"/>
    <property type="project" value="UniProtKB-KW"/>
</dbReference>
<dbReference type="Gene3D" id="1.10.10.10">
    <property type="entry name" value="Winged helix-like DNA-binding domain superfamily/Winged helix DNA-binding domain"/>
    <property type="match status" value="1"/>
</dbReference>
<dbReference type="EMBL" id="BNCD01000001">
    <property type="protein sequence ID" value="GHH69188.1"/>
    <property type="molecule type" value="Genomic_DNA"/>
</dbReference>
<dbReference type="InterPro" id="IPR001867">
    <property type="entry name" value="OmpR/PhoB-type_DNA-bd"/>
</dbReference>
<feature type="DNA-binding region" description="OmpR/PhoB-type" evidence="7">
    <location>
        <begin position="1"/>
        <end position="94"/>
    </location>
</feature>
<dbReference type="Pfam" id="PF13424">
    <property type="entry name" value="TPR_12"/>
    <property type="match status" value="3"/>
</dbReference>
<reference evidence="10" key="2">
    <citation type="submission" date="2020-09" db="EMBL/GenBank/DDBJ databases">
        <authorList>
            <person name="Sun Q."/>
            <person name="Ohkuma M."/>
        </authorList>
    </citation>
    <scope>NUCLEOTIDE SEQUENCE</scope>
    <source>
        <strain evidence="10">JCM 5069</strain>
    </source>
</reference>
<dbReference type="Pfam" id="PF00931">
    <property type="entry name" value="NB-ARC"/>
    <property type="match status" value="1"/>
</dbReference>
<feature type="domain" description="OmpR/PhoB-type" evidence="9">
    <location>
        <begin position="1"/>
        <end position="94"/>
    </location>
</feature>
<feature type="repeat" description="TPR" evidence="6">
    <location>
        <begin position="1018"/>
        <end position="1051"/>
    </location>
</feature>
<organism evidence="10 11">
    <name type="scientific">Streptomyces sulfonofaciens</name>
    <dbReference type="NCBI Taxonomy" id="68272"/>
    <lineage>
        <taxon>Bacteria</taxon>
        <taxon>Bacillati</taxon>
        <taxon>Actinomycetota</taxon>
        <taxon>Actinomycetes</taxon>
        <taxon>Kitasatosporales</taxon>
        <taxon>Streptomycetaceae</taxon>
        <taxon>Streptomyces</taxon>
    </lineage>
</organism>
<dbReference type="PANTHER" id="PTHR35807">
    <property type="entry name" value="TRANSCRIPTIONAL REGULATOR REDD-RELATED"/>
    <property type="match status" value="1"/>
</dbReference>
<dbReference type="InterPro" id="IPR036388">
    <property type="entry name" value="WH-like_DNA-bd_sf"/>
</dbReference>
<feature type="region of interest" description="Disordered" evidence="8">
    <location>
        <begin position="278"/>
        <end position="367"/>
    </location>
</feature>
<keyword evidence="3" id="KW-0805">Transcription regulation</keyword>
<dbReference type="SMART" id="SM00862">
    <property type="entry name" value="Trans_reg_C"/>
    <property type="match status" value="1"/>
</dbReference>
<dbReference type="SUPFAM" id="SSF48452">
    <property type="entry name" value="TPR-like"/>
    <property type="match status" value="3"/>
</dbReference>
<keyword evidence="5" id="KW-0804">Transcription</keyword>
<dbReference type="Pfam" id="PF00486">
    <property type="entry name" value="Trans_reg_C"/>
    <property type="match status" value="1"/>
</dbReference>
<dbReference type="SUPFAM" id="SSF52540">
    <property type="entry name" value="P-loop containing nucleoside triphosphate hydrolases"/>
    <property type="match status" value="1"/>
</dbReference>
<feature type="region of interest" description="Disordered" evidence="8">
    <location>
        <begin position="77"/>
        <end position="103"/>
    </location>
</feature>
<comment type="similarity">
    <text evidence="1">Belongs to the AfsR/DnrI/RedD regulatory family.</text>
</comment>
<comment type="caution">
    <text evidence="10">The sequence shown here is derived from an EMBL/GenBank/DDBJ whole genome shotgun (WGS) entry which is preliminary data.</text>
</comment>
<dbReference type="PROSITE" id="PS51755">
    <property type="entry name" value="OMPR_PHOB"/>
    <property type="match status" value="1"/>
</dbReference>
<dbReference type="InterPro" id="IPR016032">
    <property type="entry name" value="Sig_transdc_resp-reg_C-effctor"/>
</dbReference>
<dbReference type="InterPro" id="IPR019734">
    <property type="entry name" value="TPR_rpt"/>
</dbReference>
<protein>
    <recommendedName>
        <fullName evidence="9">OmpR/PhoB-type domain-containing protein</fullName>
    </recommendedName>
</protein>
<dbReference type="RefSeq" id="WP_189928863.1">
    <property type="nucleotide sequence ID" value="NZ_BNCD01000001.1"/>
</dbReference>
<dbReference type="AlphaFoldDB" id="A0A919FN66"/>